<feature type="compositionally biased region" description="Basic and acidic residues" evidence="1">
    <location>
        <begin position="20"/>
        <end position="31"/>
    </location>
</feature>
<comment type="caution">
    <text evidence="2">The sequence shown here is derived from an EMBL/GenBank/DDBJ whole genome shotgun (WGS) entry which is preliminary data.</text>
</comment>
<feature type="compositionally biased region" description="Polar residues" evidence="1">
    <location>
        <begin position="1"/>
        <end position="11"/>
    </location>
</feature>
<evidence type="ECO:0000313" key="2">
    <source>
        <dbReference type="EMBL" id="TRX88680.1"/>
    </source>
</evidence>
<evidence type="ECO:0000313" key="3">
    <source>
        <dbReference type="Proteomes" id="UP000319160"/>
    </source>
</evidence>
<dbReference type="EMBL" id="VFLP01000082">
    <property type="protein sequence ID" value="TRX88680.1"/>
    <property type="molecule type" value="Genomic_DNA"/>
</dbReference>
<feature type="region of interest" description="Disordered" evidence="1">
    <location>
        <begin position="1"/>
        <end position="45"/>
    </location>
</feature>
<name>A0A553HL56_9PEZI</name>
<dbReference type="Proteomes" id="UP000319160">
    <property type="component" value="Unassembled WGS sequence"/>
</dbReference>
<dbReference type="AlphaFoldDB" id="A0A553HL56"/>
<protein>
    <submittedName>
        <fullName evidence="2">Uncharacterized protein</fullName>
    </submittedName>
</protein>
<dbReference type="OrthoDB" id="5119144at2759"/>
<organism evidence="2 3">
    <name type="scientific">Xylaria flabelliformis</name>
    <dbReference type="NCBI Taxonomy" id="2512241"/>
    <lineage>
        <taxon>Eukaryota</taxon>
        <taxon>Fungi</taxon>
        <taxon>Dikarya</taxon>
        <taxon>Ascomycota</taxon>
        <taxon>Pezizomycotina</taxon>
        <taxon>Sordariomycetes</taxon>
        <taxon>Xylariomycetidae</taxon>
        <taxon>Xylariales</taxon>
        <taxon>Xylariaceae</taxon>
        <taxon>Xylaria</taxon>
    </lineage>
</organism>
<proteinExistence type="predicted"/>
<reference evidence="3" key="1">
    <citation type="submission" date="2019-06" db="EMBL/GenBank/DDBJ databases">
        <title>Draft genome sequence of the griseofulvin-producing fungus Xylaria cubensis strain G536.</title>
        <authorList>
            <person name="Mead M.E."/>
            <person name="Raja H.A."/>
            <person name="Steenwyk J.L."/>
            <person name="Knowles S.L."/>
            <person name="Oberlies N.H."/>
            <person name="Rokas A."/>
        </authorList>
    </citation>
    <scope>NUCLEOTIDE SEQUENCE [LARGE SCALE GENOMIC DNA]</scope>
    <source>
        <strain evidence="3">G536</strain>
    </source>
</reference>
<keyword evidence="3" id="KW-1185">Reference proteome</keyword>
<feature type="region of interest" description="Disordered" evidence="1">
    <location>
        <begin position="51"/>
        <end position="70"/>
    </location>
</feature>
<sequence>MAAFTLSSCPETLSFGRSGYNKDGDNEDSKHCFGRSGYNKDGDNDEKLCFGRSGYNKDGDDEDQGRSGYN</sequence>
<evidence type="ECO:0000256" key="1">
    <source>
        <dbReference type="SAM" id="MobiDB-lite"/>
    </source>
</evidence>
<accession>A0A553HL56</accession>
<gene>
    <name evidence="2" type="ORF">FHL15_010446</name>
</gene>